<protein>
    <submittedName>
        <fullName evidence="1">Uncharacterized protein</fullName>
    </submittedName>
</protein>
<dbReference type="Proteomes" id="UP000824469">
    <property type="component" value="Unassembled WGS sequence"/>
</dbReference>
<proteinExistence type="predicted"/>
<evidence type="ECO:0000313" key="2">
    <source>
        <dbReference type="Proteomes" id="UP000824469"/>
    </source>
</evidence>
<dbReference type="EMBL" id="JAHRHJ020000008">
    <property type="protein sequence ID" value="KAH9304187.1"/>
    <property type="molecule type" value="Genomic_DNA"/>
</dbReference>
<evidence type="ECO:0000313" key="1">
    <source>
        <dbReference type="EMBL" id="KAH9304187.1"/>
    </source>
</evidence>
<gene>
    <name evidence="1" type="ORF">KI387_008591</name>
</gene>
<reference evidence="1 2" key="1">
    <citation type="journal article" date="2021" name="Nat. Plants">
        <title>The Taxus genome provides insights into paclitaxel biosynthesis.</title>
        <authorList>
            <person name="Xiong X."/>
            <person name="Gou J."/>
            <person name="Liao Q."/>
            <person name="Li Y."/>
            <person name="Zhou Q."/>
            <person name="Bi G."/>
            <person name="Li C."/>
            <person name="Du R."/>
            <person name="Wang X."/>
            <person name="Sun T."/>
            <person name="Guo L."/>
            <person name="Liang H."/>
            <person name="Lu P."/>
            <person name="Wu Y."/>
            <person name="Zhang Z."/>
            <person name="Ro D.K."/>
            <person name="Shang Y."/>
            <person name="Huang S."/>
            <person name="Yan J."/>
        </authorList>
    </citation>
    <scope>NUCLEOTIDE SEQUENCE [LARGE SCALE GENOMIC DNA]</scope>
    <source>
        <strain evidence="1">Ta-2019</strain>
    </source>
</reference>
<organism evidence="1 2">
    <name type="scientific">Taxus chinensis</name>
    <name type="common">Chinese yew</name>
    <name type="synonym">Taxus wallichiana var. chinensis</name>
    <dbReference type="NCBI Taxonomy" id="29808"/>
    <lineage>
        <taxon>Eukaryota</taxon>
        <taxon>Viridiplantae</taxon>
        <taxon>Streptophyta</taxon>
        <taxon>Embryophyta</taxon>
        <taxon>Tracheophyta</taxon>
        <taxon>Spermatophyta</taxon>
        <taxon>Pinopsida</taxon>
        <taxon>Pinidae</taxon>
        <taxon>Conifers II</taxon>
        <taxon>Cupressales</taxon>
        <taxon>Taxaceae</taxon>
        <taxon>Taxus</taxon>
    </lineage>
</organism>
<keyword evidence="2" id="KW-1185">Reference proteome</keyword>
<comment type="caution">
    <text evidence="1">The sequence shown here is derived from an EMBL/GenBank/DDBJ whole genome shotgun (WGS) entry which is preliminary data.</text>
</comment>
<accession>A0AA38CQW4</accession>
<dbReference type="AlphaFoldDB" id="A0AA38CQW4"/>
<dbReference type="OMA" id="GMRMMLL"/>
<name>A0AA38CQW4_TAXCH</name>
<dbReference type="Gene3D" id="1.10.510.10">
    <property type="entry name" value="Transferase(Phosphotransferase) domain 1"/>
    <property type="match status" value="1"/>
</dbReference>
<sequence>GNILDAADENLCGNFNAAEMERLMLVGLLCSHPDPKARPTMREVSKILKFE</sequence>
<feature type="non-terminal residue" evidence="1">
    <location>
        <position position="1"/>
    </location>
</feature>
<feature type="non-terminal residue" evidence="1">
    <location>
        <position position="51"/>
    </location>
</feature>